<keyword evidence="2" id="KW-1185">Reference proteome</keyword>
<name>A0A6J7ZXN2_MYTCO</name>
<dbReference type="OrthoDB" id="5964854at2759"/>
<dbReference type="Proteomes" id="UP000507470">
    <property type="component" value="Unassembled WGS sequence"/>
</dbReference>
<gene>
    <name evidence="1" type="ORF">MCOR_1678</name>
</gene>
<reference evidence="1 2" key="1">
    <citation type="submission" date="2020-06" db="EMBL/GenBank/DDBJ databases">
        <authorList>
            <person name="Li R."/>
            <person name="Bekaert M."/>
        </authorList>
    </citation>
    <scope>NUCLEOTIDE SEQUENCE [LARGE SCALE GENOMIC DNA]</scope>
    <source>
        <strain evidence="2">wild</strain>
    </source>
</reference>
<evidence type="ECO:0000313" key="2">
    <source>
        <dbReference type="Proteomes" id="UP000507470"/>
    </source>
</evidence>
<evidence type="ECO:0000313" key="1">
    <source>
        <dbReference type="EMBL" id="CAC5358420.1"/>
    </source>
</evidence>
<dbReference type="AlphaFoldDB" id="A0A6J7ZXN2"/>
<sequence>MSDFPDLLELEENELIQMAAEIEDDVQFISQLAAEIEEDIQLSQVATEIQVVIKLAVDSQEIEDDYFDNLAISQAATIMDVNLTLSQAMNVYDVEGEENFDFGTFELDYLVREPNTRGVEKGTNRLSSFVSANEIDKLITSQTNPNTQKNTKWPIKVFNEWRVEIPELL</sequence>
<dbReference type="EMBL" id="CACVKT020000348">
    <property type="protein sequence ID" value="CAC5358420.1"/>
    <property type="molecule type" value="Genomic_DNA"/>
</dbReference>
<proteinExistence type="predicted"/>
<accession>A0A6J7ZXN2</accession>
<organism evidence="1 2">
    <name type="scientific">Mytilus coruscus</name>
    <name type="common">Sea mussel</name>
    <dbReference type="NCBI Taxonomy" id="42192"/>
    <lineage>
        <taxon>Eukaryota</taxon>
        <taxon>Metazoa</taxon>
        <taxon>Spiralia</taxon>
        <taxon>Lophotrochozoa</taxon>
        <taxon>Mollusca</taxon>
        <taxon>Bivalvia</taxon>
        <taxon>Autobranchia</taxon>
        <taxon>Pteriomorphia</taxon>
        <taxon>Mytilida</taxon>
        <taxon>Mytiloidea</taxon>
        <taxon>Mytilidae</taxon>
        <taxon>Mytilinae</taxon>
        <taxon>Mytilus</taxon>
    </lineage>
</organism>
<protein>
    <submittedName>
        <fullName evidence="1">Uncharacterized protein</fullName>
    </submittedName>
</protein>